<name>A0A0Q3IB07_9HYPH</name>
<comment type="caution">
    <text evidence="1">The sequence shown here is derived from an EMBL/GenBank/DDBJ whole genome shotgun (WGS) entry which is preliminary data.</text>
</comment>
<keyword evidence="2" id="KW-1185">Reference proteome</keyword>
<evidence type="ECO:0008006" key="3">
    <source>
        <dbReference type="Google" id="ProtNLM"/>
    </source>
</evidence>
<accession>A0A0Q3IB07</accession>
<dbReference type="EMBL" id="LMAR01000006">
    <property type="protein sequence ID" value="KQK32135.1"/>
    <property type="molecule type" value="Genomic_DNA"/>
</dbReference>
<protein>
    <recommendedName>
        <fullName evidence="3">Transcriptional regulator, AlpA family</fullName>
    </recommendedName>
</protein>
<gene>
    <name evidence="1" type="ORF">ARD30_07695</name>
</gene>
<sequence length="67" mass="7615">MPDLSGAPDELLLAPSELTALSGIAEVTWRLWRRQGRGPTWLVIEGMPRLKLGEYRRWLNARSQPSN</sequence>
<evidence type="ECO:0000313" key="1">
    <source>
        <dbReference type="EMBL" id="KQK32135.1"/>
    </source>
</evidence>
<proteinExistence type="predicted"/>
<dbReference type="Proteomes" id="UP000051562">
    <property type="component" value="Unassembled WGS sequence"/>
</dbReference>
<reference evidence="1 2" key="1">
    <citation type="submission" date="2015-10" db="EMBL/GenBank/DDBJ databases">
        <title>Draft genome of Bosea thiooxidans.</title>
        <authorList>
            <person name="Wang X."/>
        </authorList>
    </citation>
    <scope>NUCLEOTIDE SEQUENCE [LARGE SCALE GENOMIC DNA]</scope>
    <source>
        <strain evidence="1 2">CGMCC 9174</strain>
    </source>
</reference>
<organism evidence="1 2">
    <name type="scientific">Bosea thiooxidans</name>
    <dbReference type="NCBI Taxonomy" id="53254"/>
    <lineage>
        <taxon>Bacteria</taxon>
        <taxon>Pseudomonadati</taxon>
        <taxon>Pseudomonadota</taxon>
        <taxon>Alphaproteobacteria</taxon>
        <taxon>Hyphomicrobiales</taxon>
        <taxon>Boseaceae</taxon>
        <taxon>Bosea</taxon>
    </lineage>
</organism>
<dbReference type="AlphaFoldDB" id="A0A0Q3IB07"/>
<evidence type="ECO:0000313" key="2">
    <source>
        <dbReference type="Proteomes" id="UP000051562"/>
    </source>
</evidence>